<reference evidence="1" key="1">
    <citation type="submission" date="2014-09" db="EMBL/GenBank/DDBJ databases">
        <authorList>
            <person name="Magalhaes I.L.F."/>
            <person name="Oliveira U."/>
            <person name="Santos F.R."/>
            <person name="Vidigal T.H.D.A."/>
            <person name="Brescovit A.D."/>
            <person name="Santos A.J."/>
        </authorList>
    </citation>
    <scope>NUCLEOTIDE SEQUENCE</scope>
    <source>
        <tissue evidence="1">Shoot tissue taken approximately 20 cm above the soil surface</tissue>
    </source>
</reference>
<dbReference type="EMBL" id="GBRH01196052">
    <property type="protein sequence ID" value="JAE01844.1"/>
    <property type="molecule type" value="Transcribed_RNA"/>
</dbReference>
<organism evidence="1">
    <name type="scientific">Arundo donax</name>
    <name type="common">Giant reed</name>
    <name type="synonym">Donax arundinaceus</name>
    <dbReference type="NCBI Taxonomy" id="35708"/>
    <lineage>
        <taxon>Eukaryota</taxon>
        <taxon>Viridiplantae</taxon>
        <taxon>Streptophyta</taxon>
        <taxon>Embryophyta</taxon>
        <taxon>Tracheophyta</taxon>
        <taxon>Spermatophyta</taxon>
        <taxon>Magnoliopsida</taxon>
        <taxon>Liliopsida</taxon>
        <taxon>Poales</taxon>
        <taxon>Poaceae</taxon>
        <taxon>PACMAD clade</taxon>
        <taxon>Arundinoideae</taxon>
        <taxon>Arundineae</taxon>
        <taxon>Arundo</taxon>
    </lineage>
</organism>
<dbReference type="AlphaFoldDB" id="A0A0A9KM82"/>
<sequence length="94" mass="11061">MFILLQLHLCPMLYESLTNWAVNVSRVSCSQAIITLLWNLYNDVRQHLSWSNGNSSQWPREQEGTSMVSQQLKWLHKRKVHGLICHAERKEPNM</sequence>
<proteinExistence type="predicted"/>
<name>A0A0A9KM82_ARUDO</name>
<accession>A0A0A9KM82</accession>
<reference evidence="1" key="2">
    <citation type="journal article" date="2015" name="Data Brief">
        <title>Shoot transcriptome of the giant reed, Arundo donax.</title>
        <authorList>
            <person name="Barrero R.A."/>
            <person name="Guerrero F.D."/>
            <person name="Moolhuijzen P."/>
            <person name="Goolsby J.A."/>
            <person name="Tidwell J."/>
            <person name="Bellgard S.E."/>
            <person name="Bellgard M.I."/>
        </authorList>
    </citation>
    <scope>NUCLEOTIDE SEQUENCE</scope>
    <source>
        <tissue evidence="1">Shoot tissue taken approximately 20 cm above the soil surface</tissue>
    </source>
</reference>
<protein>
    <submittedName>
        <fullName evidence="1">Uncharacterized protein</fullName>
    </submittedName>
</protein>
<evidence type="ECO:0000313" key="1">
    <source>
        <dbReference type="EMBL" id="JAE01844.1"/>
    </source>
</evidence>